<proteinExistence type="predicted"/>
<accession>A0A0A9CRC9</accession>
<reference evidence="1" key="1">
    <citation type="submission" date="2014-09" db="EMBL/GenBank/DDBJ databases">
        <authorList>
            <person name="Magalhaes I.L.F."/>
            <person name="Oliveira U."/>
            <person name="Santos F.R."/>
            <person name="Vidigal T.H.D.A."/>
            <person name="Brescovit A.D."/>
            <person name="Santos A.J."/>
        </authorList>
    </citation>
    <scope>NUCLEOTIDE SEQUENCE</scope>
    <source>
        <tissue evidence="1">Shoot tissue taken approximately 20 cm above the soil surface</tissue>
    </source>
</reference>
<name>A0A0A9CRC9_ARUDO</name>
<reference evidence="1" key="2">
    <citation type="journal article" date="2015" name="Data Brief">
        <title>Shoot transcriptome of the giant reed, Arundo donax.</title>
        <authorList>
            <person name="Barrero R.A."/>
            <person name="Guerrero F.D."/>
            <person name="Moolhuijzen P."/>
            <person name="Goolsby J.A."/>
            <person name="Tidwell J."/>
            <person name="Bellgard S.E."/>
            <person name="Bellgard M.I."/>
        </authorList>
    </citation>
    <scope>NUCLEOTIDE SEQUENCE</scope>
    <source>
        <tissue evidence="1">Shoot tissue taken approximately 20 cm above the soil surface</tissue>
    </source>
</reference>
<evidence type="ECO:0000313" key="1">
    <source>
        <dbReference type="EMBL" id="JAD74042.1"/>
    </source>
</evidence>
<organism evidence="1">
    <name type="scientific">Arundo donax</name>
    <name type="common">Giant reed</name>
    <name type="synonym">Donax arundinaceus</name>
    <dbReference type="NCBI Taxonomy" id="35708"/>
    <lineage>
        <taxon>Eukaryota</taxon>
        <taxon>Viridiplantae</taxon>
        <taxon>Streptophyta</taxon>
        <taxon>Embryophyta</taxon>
        <taxon>Tracheophyta</taxon>
        <taxon>Spermatophyta</taxon>
        <taxon>Magnoliopsida</taxon>
        <taxon>Liliopsida</taxon>
        <taxon>Poales</taxon>
        <taxon>Poaceae</taxon>
        <taxon>PACMAD clade</taxon>
        <taxon>Arundinoideae</taxon>
        <taxon>Arundineae</taxon>
        <taxon>Arundo</taxon>
    </lineage>
</organism>
<sequence length="19" mass="2128">MFEISIVKYQPLNNCAGSN</sequence>
<dbReference type="EMBL" id="GBRH01223853">
    <property type="protein sequence ID" value="JAD74042.1"/>
    <property type="molecule type" value="Transcribed_RNA"/>
</dbReference>
<dbReference type="AlphaFoldDB" id="A0A0A9CRC9"/>
<protein>
    <submittedName>
        <fullName evidence="1">Uncharacterized protein</fullName>
    </submittedName>
</protein>